<dbReference type="InterPro" id="IPR050309">
    <property type="entry name" value="Type-B_Carboxylest/Lipase"/>
</dbReference>
<dbReference type="PANTHER" id="PTHR11559">
    <property type="entry name" value="CARBOXYLESTERASE"/>
    <property type="match status" value="1"/>
</dbReference>
<dbReference type="EMBL" id="KQ964253">
    <property type="protein sequence ID" value="KXJ90153.1"/>
    <property type="molecule type" value="Genomic_DNA"/>
</dbReference>
<evidence type="ECO:0000313" key="6">
    <source>
        <dbReference type="Proteomes" id="UP000070501"/>
    </source>
</evidence>
<accession>A0A136IZ24</accession>
<dbReference type="GO" id="GO:0016787">
    <property type="term" value="F:hydrolase activity"/>
    <property type="evidence" value="ECO:0007669"/>
    <property type="project" value="UniProtKB-KW"/>
</dbReference>
<organism evidence="5 6">
    <name type="scientific">Microdochium bolleyi</name>
    <dbReference type="NCBI Taxonomy" id="196109"/>
    <lineage>
        <taxon>Eukaryota</taxon>
        <taxon>Fungi</taxon>
        <taxon>Dikarya</taxon>
        <taxon>Ascomycota</taxon>
        <taxon>Pezizomycotina</taxon>
        <taxon>Sordariomycetes</taxon>
        <taxon>Xylariomycetidae</taxon>
        <taxon>Xylariales</taxon>
        <taxon>Microdochiaceae</taxon>
        <taxon>Microdochium</taxon>
    </lineage>
</organism>
<dbReference type="SUPFAM" id="SSF53474">
    <property type="entry name" value="alpha/beta-Hydrolases"/>
    <property type="match status" value="1"/>
</dbReference>
<dbReference type="InParanoid" id="A0A136IZ24"/>
<feature type="signal peptide" evidence="3">
    <location>
        <begin position="1"/>
        <end position="20"/>
    </location>
</feature>
<protein>
    <recommendedName>
        <fullName evidence="3">Carboxylic ester hydrolase</fullName>
        <ecNumber evidence="3">3.1.1.-</ecNumber>
    </recommendedName>
</protein>
<evidence type="ECO:0000256" key="1">
    <source>
        <dbReference type="ARBA" id="ARBA00005964"/>
    </source>
</evidence>
<keyword evidence="3" id="KW-0732">Signal</keyword>
<evidence type="ECO:0000256" key="2">
    <source>
        <dbReference type="ARBA" id="ARBA00022801"/>
    </source>
</evidence>
<comment type="similarity">
    <text evidence="1 3">Belongs to the type-B carboxylesterase/lipase family.</text>
</comment>
<feature type="domain" description="Carboxylesterase type B" evidence="4">
    <location>
        <begin position="51"/>
        <end position="544"/>
    </location>
</feature>
<dbReference type="AlphaFoldDB" id="A0A136IZ24"/>
<reference evidence="6" key="1">
    <citation type="submission" date="2016-02" db="EMBL/GenBank/DDBJ databases">
        <title>Draft genome sequence of Microdochium bolleyi, a fungal endophyte of beachgrass.</title>
        <authorList>
            <consortium name="DOE Joint Genome Institute"/>
            <person name="David A.S."/>
            <person name="May G."/>
            <person name="Haridas S."/>
            <person name="Lim J."/>
            <person name="Wang M."/>
            <person name="Labutti K."/>
            <person name="Lipzen A."/>
            <person name="Barry K."/>
            <person name="Grigoriev I.V."/>
        </authorList>
    </citation>
    <scope>NUCLEOTIDE SEQUENCE [LARGE SCALE GENOMIC DNA]</scope>
    <source>
        <strain evidence="6">J235TASD1</strain>
    </source>
</reference>
<dbReference type="ESTHER" id="9pezi-a0a136iz24">
    <property type="family name" value="Fungal_carboxylesterase_lipase"/>
</dbReference>
<feature type="chain" id="PRO_5007230137" description="Carboxylic ester hydrolase" evidence="3">
    <location>
        <begin position="21"/>
        <end position="561"/>
    </location>
</feature>
<dbReference type="InterPro" id="IPR002018">
    <property type="entry name" value="CarbesteraseB"/>
</dbReference>
<dbReference type="EC" id="3.1.1.-" evidence="3"/>
<gene>
    <name evidence="5" type="ORF">Micbo1qcDRAFT_196333</name>
</gene>
<dbReference type="STRING" id="196109.A0A136IZ24"/>
<dbReference type="Gene3D" id="3.40.50.1820">
    <property type="entry name" value="alpha/beta hydrolase"/>
    <property type="match status" value="1"/>
</dbReference>
<dbReference type="InterPro" id="IPR019826">
    <property type="entry name" value="Carboxylesterase_B_AS"/>
</dbReference>
<dbReference type="InterPro" id="IPR029058">
    <property type="entry name" value="AB_hydrolase_fold"/>
</dbReference>
<evidence type="ECO:0000256" key="3">
    <source>
        <dbReference type="RuleBase" id="RU361235"/>
    </source>
</evidence>
<sequence length="561" mass="60588">MKTSITSAGLAAAVIGLAAAAPHSQLDCRTEAKPTAQVNLGYEVHQGNLNATGGYYLFDNVPYAQQPVGELRFAKPQPISAYSTTVNAGSGGNIQCIQSYPQWIIDLQAQGNGIPKETMAQILYNQPLQTEECLLLNVYVPNKILSKGPSAKAPVLVWIHGGGYTFGSKTSYGNPAGIIERAGLDNDEGVIFVSINYRLGLFGWLDGDDVTPNLGLYDQRAALEWVQKYISRFGGSPKRVTIMGESAGGSSITHHITAYGGKDKNVPFQAAIPQSPAFQFNIDTEATYEKTLAQASTESQQSVQSVSDLKALSSEQLKSINQKVVQSAVYGAFNFGVSPDGTYVPELPQVLLAKGKVNKGLKLLVSHLPIVSEAAPFVPPTIATAEDVRTYITQVLTGTDSSVIDELLTTVYPNVLDGTYPWTTQFGRSVVMASEINFVCTSRYLATAYNGKANAYIFAYPPGFHAGDVNYQFFNGDASEVINGVPINVTIAHNLQDTLVNFAQTRDPSVKGLPKFPEYGRDAKVLRFSDKGVEVTIDDLKNPRCDWVQKAMVDGRLSSNQ</sequence>
<evidence type="ECO:0000259" key="4">
    <source>
        <dbReference type="Pfam" id="PF00135"/>
    </source>
</evidence>
<evidence type="ECO:0000313" key="5">
    <source>
        <dbReference type="EMBL" id="KXJ90153.1"/>
    </source>
</evidence>
<dbReference type="PROSITE" id="PS00122">
    <property type="entry name" value="CARBOXYLESTERASE_B_1"/>
    <property type="match status" value="1"/>
</dbReference>
<proteinExistence type="inferred from homology"/>
<name>A0A136IZ24_9PEZI</name>
<keyword evidence="2 3" id="KW-0378">Hydrolase</keyword>
<keyword evidence="6" id="KW-1185">Reference proteome</keyword>
<dbReference type="OrthoDB" id="408631at2759"/>
<dbReference type="Pfam" id="PF00135">
    <property type="entry name" value="COesterase"/>
    <property type="match status" value="1"/>
</dbReference>
<dbReference type="Proteomes" id="UP000070501">
    <property type="component" value="Unassembled WGS sequence"/>
</dbReference>